<organism evidence="1 2">
    <name type="scientific">Marinobacter litoralis</name>
    <dbReference type="NCBI Taxonomy" id="187981"/>
    <lineage>
        <taxon>Bacteria</taxon>
        <taxon>Pseudomonadati</taxon>
        <taxon>Pseudomonadota</taxon>
        <taxon>Gammaproteobacteria</taxon>
        <taxon>Pseudomonadales</taxon>
        <taxon>Marinobacteraceae</taxon>
        <taxon>Marinobacter</taxon>
    </lineage>
</organism>
<gene>
    <name evidence="1" type="ORF">DOQ08_01007</name>
</gene>
<evidence type="ECO:0000313" key="1">
    <source>
        <dbReference type="EMBL" id="RMJ06320.1"/>
    </source>
</evidence>
<keyword evidence="2" id="KW-1185">Reference proteome</keyword>
<accession>A0A3M2RLU7</accession>
<protein>
    <submittedName>
        <fullName evidence="1">Uncharacterized protein</fullName>
    </submittedName>
</protein>
<sequence>MLRVVSVFGCLIAVIGMAFWALKPEGNPEDEVARAECDLLAGPCIWSTAEGQWQVSLESRQGSPAQHLYSLAVEAPGAPERFLAVLRGRSMYMGEYPVPLKQQSDSRFVAEFEAPLCATGSEMVWQIDLQSGQEKLGSVSPILFFQAKT</sequence>
<dbReference type="AlphaFoldDB" id="A0A3M2RLU7"/>
<evidence type="ECO:0000313" key="2">
    <source>
        <dbReference type="Proteomes" id="UP000265903"/>
    </source>
</evidence>
<proteinExistence type="predicted"/>
<reference evidence="1 2" key="1">
    <citation type="submission" date="2018-08" db="EMBL/GenBank/DDBJ databases">
        <title>Whole Genome Sequence of the Moderate Halophilic Marine Bacterium Marinobacter litoralis Sw-45.</title>
        <authorList>
            <person name="Musa H."/>
        </authorList>
    </citation>
    <scope>NUCLEOTIDE SEQUENCE [LARGE SCALE GENOMIC DNA]</scope>
    <source>
        <strain evidence="1 2">Sw-45</strain>
    </source>
</reference>
<name>A0A3M2RLU7_9GAMM</name>
<dbReference type="EMBL" id="QMDL01000001">
    <property type="protein sequence ID" value="RMJ06320.1"/>
    <property type="molecule type" value="Genomic_DNA"/>
</dbReference>
<comment type="caution">
    <text evidence="1">The sequence shown here is derived from an EMBL/GenBank/DDBJ whole genome shotgun (WGS) entry which is preliminary data.</text>
</comment>
<dbReference type="OrthoDB" id="6365831at2"/>
<dbReference type="Proteomes" id="UP000265903">
    <property type="component" value="Unassembled WGS sequence"/>
</dbReference>